<feature type="domain" description="Glycosyltransferase subfamily 4-like N-terminal" evidence="1">
    <location>
        <begin position="87"/>
        <end position="217"/>
    </location>
</feature>
<organism evidence="2 3">
    <name type="scientific">Aetokthonos hydrillicola Thurmond2011</name>
    <dbReference type="NCBI Taxonomy" id="2712845"/>
    <lineage>
        <taxon>Bacteria</taxon>
        <taxon>Bacillati</taxon>
        <taxon>Cyanobacteriota</taxon>
        <taxon>Cyanophyceae</taxon>
        <taxon>Nostocales</taxon>
        <taxon>Hapalosiphonaceae</taxon>
        <taxon>Aetokthonos</taxon>
    </lineage>
</organism>
<dbReference type="PANTHER" id="PTHR12526">
    <property type="entry name" value="GLYCOSYLTRANSFERASE"/>
    <property type="match status" value="1"/>
</dbReference>
<dbReference type="Pfam" id="PF13439">
    <property type="entry name" value="Glyco_transf_4"/>
    <property type="match status" value="1"/>
</dbReference>
<evidence type="ECO:0000313" key="2">
    <source>
        <dbReference type="EMBL" id="MDR9898732.1"/>
    </source>
</evidence>
<proteinExistence type="predicted"/>
<dbReference type="AlphaFoldDB" id="A0AAP5IBV1"/>
<evidence type="ECO:0000313" key="3">
    <source>
        <dbReference type="Proteomes" id="UP000667802"/>
    </source>
</evidence>
<reference evidence="3" key="1">
    <citation type="journal article" date="2021" name="Science">
        <title>Hunting the eagle killer: A cyanobacterial neurotoxin causes vacuolar myelinopathy.</title>
        <authorList>
            <person name="Breinlinger S."/>
            <person name="Phillips T.J."/>
            <person name="Haram B.N."/>
            <person name="Mares J."/>
            <person name="Martinez Yerena J.A."/>
            <person name="Hrouzek P."/>
            <person name="Sobotka R."/>
            <person name="Henderson W.M."/>
            <person name="Schmieder P."/>
            <person name="Williams S.M."/>
            <person name="Lauderdale J.D."/>
            <person name="Wilde H.D."/>
            <person name="Gerrin W."/>
            <person name="Kust A."/>
            <person name="Washington J.W."/>
            <person name="Wagner C."/>
            <person name="Geier B."/>
            <person name="Liebeke M."/>
            <person name="Enke H."/>
            <person name="Niedermeyer T.H.J."/>
            <person name="Wilde S.B."/>
        </authorList>
    </citation>
    <scope>NUCLEOTIDE SEQUENCE [LARGE SCALE GENOMIC DNA]</scope>
    <source>
        <strain evidence="3">Thurmond2011</strain>
    </source>
</reference>
<protein>
    <submittedName>
        <fullName evidence="2">Glycosyltransferase family 4 protein</fullName>
    </submittedName>
</protein>
<dbReference type="SUPFAM" id="SSF53756">
    <property type="entry name" value="UDP-Glycosyltransferase/glycogen phosphorylase"/>
    <property type="match status" value="1"/>
</dbReference>
<dbReference type="EMBL" id="JAALHA020000019">
    <property type="protein sequence ID" value="MDR9898732.1"/>
    <property type="molecule type" value="Genomic_DNA"/>
</dbReference>
<dbReference type="Gene3D" id="3.40.50.2000">
    <property type="entry name" value="Glycogen Phosphorylase B"/>
    <property type="match status" value="2"/>
</dbReference>
<dbReference type="InterPro" id="IPR028098">
    <property type="entry name" value="Glyco_trans_4-like_N"/>
</dbReference>
<dbReference type="Proteomes" id="UP000667802">
    <property type="component" value="Unassembled WGS sequence"/>
</dbReference>
<dbReference type="Pfam" id="PF13692">
    <property type="entry name" value="Glyco_trans_1_4"/>
    <property type="match status" value="1"/>
</dbReference>
<dbReference type="CDD" id="cd03825">
    <property type="entry name" value="GT4_WcaC-like"/>
    <property type="match status" value="1"/>
</dbReference>
<accession>A0AAP5IBV1</accession>
<gene>
    <name evidence="2" type="ORF">G7B40_029855</name>
</gene>
<comment type="caution">
    <text evidence="2">The sequence shown here is derived from an EMBL/GenBank/DDBJ whole genome shotgun (WGS) entry which is preliminary data.</text>
</comment>
<evidence type="ECO:0000259" key="1">
    <source>
        <dbReference type="Pfam" id="PF13439"/>
    </source>
</evidence>
<keyword evidence="3" id="KW-1185">Reference proteome</keyword>
<name>A0AAP5IBV1_9CYAN</name>
<sequence>MQIIHASYSDLSGGAARAAYRIHRCLLQAKINSRMQVLSKISDDSTVTGNSAKIGRITTEIRTGLGLLAKKTIKSCDPGRYSAGILPSNWVKSFQASDADVINLHWVGAETLSISEIGQIRKPIVWTFHDMWAFCGAEHYTNDGLNARWRQGYRSHNRPQDESGFDLNRWTWERKRRNWKYPFHIVCPSKWLADCVRNSALMPHFPVSVIPNPLDLDSFRPIEKTLARKLLNLPQQRSLILFGALGGTNDPRKGIDLLLQAISFLETQQLKDIEIVIFGQSVPEQVPKLGFPLRYTGHLGDDISLALLYSAADVFVAPSRQDNLPNTVVEAIACGTPTVAFKIGGMPDLIDHKVSGYLAQPYEVEDLATGIQWVIEQQKESKSLSLAARRHAEYMFDPIRVAQQYVTVYKEAVNIQKN</sequence>
<dbReference type="RefSeq" id="WP_208340046.1">
    <property type="nucleotide sequence ID" value="NZ_CAWQFN010000587.1"/>
</dbReference>